<evidence type="ECO:0000313" key="3">
    <source>
        <dbReference type="Proteomes" id="UP000824241"/>
    </source>
</evidence>
<accession>A0A9D1DXK4</accession>
<feature type="transmembrane region" description="Helical" evidence="1">
    <location>
        <begin position="127"/>
        <end position="149"/>
    </location>
</feature>
<feature type="transmembrane region" description="Helical" evidence="1">
    <location>
        <begin position="179"/>
        <end position="199"/>
    </location>
</feature>
<feature type="transmembrane region" description="Helical" evidence="1">
    <location>
        <begin position="98"/>
        <end position="121"/>
    </location>
</feature>
<reference evidence="2" key="2">
    <citation type="journal article" date="2021" name="PeerJ">
        <title>Extensive microbial diversity within the chicken gut microbiome revealed by metagenomics and culture.</title>
        <authorList>
            <person name="Gilroy R."/>
            <person name="Ravi A."/>
            <person name="Getino M."/>
            <person name="Pursley I."/>
            <person name="Horton D.L."/>
            <person name="Alikhan N.F."/>
            <person name="Baker D."/>
            <person name="Gharbi K."/>
            <person name="Hall N."/>
            <person name="Watson M."/>
            <person name="Adriaenssens E.M."/>
            <person name="Foster-Nyarko E."/>
            <person name="Jarju S."/>
            <person name="Secka A."/>
            <person name="Antonio M."/>
            <person name="Oren A."/>
            <person name="Chaudhuri R.R."/>
            <person name="La Ragione R."/>
            <person name="Hildebrand F."/>
            <person name="Pallen M.J."/>
        </authorList>
    </citation>
    <scope>NUCLEOTIDE SEQUENCE</scope>
    <source>
        <strain evidence="2">CHK189-12415</strain>
    </source>
</reference>
<evidence type="ECO:0000256" key="1">
    <source>
        <dbReference type="SAM" id="Phobius"/>
    </source>
</evidence>
<dbReference type="EMBL" id="DVHA01000149">
    <property type="protein sequence ID" value="HIR60823.1"/>
    <property type="molecule type" value="Genomic_DNA"/>
</dbReference>
<dbReference type="NCBIfam" id="NF038403">
    <property type="entry name" value="perm_prefix_1"/>
    <property type="match status" value="1"/>
</dbReference>
<feature type="transmembrane region" description="Helical" evidence="1">
    <location>
        <begin position="205"/>
        <end position="223"/>
    </location>
</feature>
<keyword evidence="1" id="KW-1133">Transmembrane helix</keyword>
<keyword evidence="1" id="KW-0472">Membrane</keyword>
<evidence type="ECO:0000313" key="2">
    <source>
        <dbReference type="EMBL" id="HIR60823.1"/>
    </source>
</evidence>
<comment type="caution">
    <text evidence="2">The sequence shown here is derived from an EMBL/GenBank/DDBJ whole genome shotgun (WGS) entry which is preliminary data.</text>
</comment>
<dbReference type="InterPro" id="IPR047928">
    <property type="entry name" value="Perm_prefix_1"/>
</dbReference>
<keyword evidence="1" id="KW-0812">Transmembrane</keyword>
<protein>
    <submittedName>
        <fullName evidence="2">Uncharacterized protein</fullName>
    </submittedName>
</protein>
<proteinExistence type="predicted"/>
<gene>
    <name evidence="2" type="ORF">IAB37_04535</name>
</gene>
<dbReference type="Proteomes" id="UP000824241">
    <property type="component" value="Unassembled WGS sequence"/>
</dbReference>
<sequence>MSKVTDYVDNLFFLMPRTDAAAEMRQKLMESAEDKYEALVSWGKNEDEALGIVVSEFGSMEEICAELGVMPIGMGADSREEQLARDYSFLNRRFSQGLGFGIILCVLGLVACILLEEMFFASDAISAGALLLLGGIGAAMITTASIQYARGKKLLQMGIPFGDDLRERKNAWVKKMEETLCGLIMLVATALFFIFGVAANAWHPAWVLFPLGGVLCGIVGILCEAAKKK</sequence>
<name>A0A9D1DXK4_9FIRM</name>
<organism evidence="2 3">
    <name type="scientific">Candidatus Faecivivens stercoravium</name>
    <dbReference type="NCBI Taxonomy" id="2840803"/>
    <lineage>
        <taxon>Bacteria</taxon>
        <taxon>Bacillati</taxon>
        <taxon>Bacillota</taxon>
        <taxon>Clostridia</taxon>
        <taxon>Eubacteriales</taxon>
        <taxon>Oscillospiraceae</taxon>
        <taxon>Oscillospiraceae incertae sedis</taxon>
        <taxon>Candidatus Faecivivens</taxon>
    </lineage>
</organism>
<reference evidence="2" key="1">
    <citation type="submission" date="2020-10" db="EMBL/GenBank/DDBJ databases">
        <authorList>
            <person name="Gilroy R."/>
        </authorList>
    </citation>
    <scope>NUCLEOTIDE SEQUENCE</scope>
    <source>
        <strain evidence="2">CHK189-12415</strain>
    </source>
</reference>
<dbReference type="AlphaFoldDB" id="A0A9D1DXK4"/>